<evidence type="ECO:0000256" key="8">
    <source>
        <dbReference type="ARBA" id="ARBA00023328"/>
    </source>
</evidence>
<keyword evidence="5 9" id="KW-0498">Mitosis</keyword>
<evidence type="ECO:0000256" key="2">
    <source>
        <dbReference type="ARBA" id="ARBA00009062"/>
    </source>
</evidence>
<organism evidence="10 11">
    <name type="scientific">Mya arenaria</name>
    <name type="common">Soft-shell clam</name>
    <dbReference type="NCBI Taxonomy" id="6604"/>
    <lineage>
        <taxon>Eukaryota</taxon>
        <taxon>Metazoa</taxon>
        <taxon>Spiralia</taxon>
        <taxon>Lophotrochozoa</taxon>
        <taxon>Mollusca</taxon>
        <taxon>Bivalvia</taxon>
        <taxon>Autobranchia</taxon>
        <taxon>Heteroconchia</taxon>
        <taxon>Euheterodonta</taxon>
        <taxon>Imparidentia</taxon>
        <taxon>Neoheterodontei</taxon>
        <taxon>Myida</taxon>
        <taxon>Myoidea</taxon>
        <taxon>Myidae</taxon>
        <taxon>Mya</taxon>
    </lineage>
</organism>
<dbReference type="PANTHER" id="PTHR15995:SF1">
    <property type="entry name" value="PROTEIN ZWILCH HOMOLOG"/>
    <property type="match status" value="1"/>
</dbReference>
<feature type="non-terminal residue" evidence="10">
    <location>
        <position position="1"/>
    </location>
</feature>
<evidence type="ECO:0000256" key="9">
    <source>
        <dbReference type="RuleBase" id="RU369076"/>
    </source>
</evidence>
<dbReference type="InterPro" id="IPR018630">
    <property type="entry name" value="Zwilch"/>
</dbReference>
<dbReference type="Gene3D" id="1.20.58.730">
    <property type="match status" value="1"/>
</dbReference>
<comment type="subunit">
    <text evidence="9">Component of the RZZ complex.</text>
</comment>
<keyword evidence="6 9" id="KW-0995">Kinetochore</keyword>
<evidence type="ECO:0000256" key="4">
    <source>
        <dbReference type="ARBA" id="ARBA00022618"/>
    </source>
</evidence>
<evidence type="ECO:0000256" key="5">
    <source>
        <dbReference type="ARBA" id="ARBA00022776"/>
    </source>
</evidence>
<evidence type="ECO:0000313" key="11">
    <source>
        <dbReference type="Proteomes" id="UP001164746"/>
    </source>
</evidence>
<proteinExistence type="inferred from homology"/>
<dbReference type="Proteomes" id="UP001164746">
    <property type="component" value="Chromosome 3"/>
</dbReference>
<dbReference type="Gene3D" id="1.10.287.1880">
    <property type="match status" value="1"/>
</dbReference>
<comment type="function">
    <text evidence="9">Essential component of the mitotic checkpoint, which prevents cells from prematurely exiting mitosis. Required for the assembly of the dynein-dynactin and MAD1-MAD2 complexes onto kinetochores. Its function related to the spindle assembly machinery is proposed to depend on its association in the mitotic RZZ complex.</text>
</comment>
<keyword evidence="3 9" id="KW-0158">Chromosome</keyword>
<evidence type="ECO:0000256" key="3">
    <source>
        <dbReference type="ARBA" id="ARBA00022454"/>
    </source>
</evidence>
<protein>
    <recommendedName>
        <fullName evidence="9">Protein zwilch</fullName>
    </recommendedName>
</protein>
<reference evidence="10" key="1">
    <citation type="submission" date="2022-11" db="EMBL/GenBank/DDBJ databases">
        <title>Centuries of genome instability and evolution in soft-shell clam transmissible cancer (bioRxiv).</title>
        <authorList>
            <person name="Hart S.F.M."/>
            <person name="Yonemitsu M.A."/>
            <person name="Giersch R.M."/>
            <person name="Beal B.F."/>
            <person name="Arriagada G."/>
            <person name="Davis B.W."/>
            <person name="Ostrander E.A."/>
            <person name="Goff S.P."/>
            <person name="Metzger M.J."/>
        </authorList>
    </citation>
    <scope>NUCLEOTIDE SEQUENCE</scope>
    <source>
        <strain evidence="10">MELC-2E11</strain>
        <tissue evidence="10">Siphon/mantle</tissue>
    </source>
</reference>
<keyword evidence="11" id="KW-1185">Reference proteome</keyword>
<dbReference type="EMBL" id="CP111014">
    <property type="protein sequence ID" value="WAQ98953.1"/>
    <property type="molecule type" value="Genomic_DNA"/>
</dbReference>
<comment type="similarity">
    <text evidence="2 9">Belongs to the ZWILCH family.</text>
</comment>
<comment type="subcellular location">
    <subcellularLocation>
        <location evidence="1 9">Chromosome</location>
        <location evidence="1 9">Centromere</location>
        <location evidence="1 9">Kinetochore</location>
    </subcellularLocation>
</comment>
<name>A0ABY7DS82_MYAAR</name>
<keyword evidence="8 9" id="KW-0137">Centromere</keyword>
<evidence type="ECO:0000256" key="7">
    <source>
        <dbReference type="ARBA" id="ARBA00023306"/>
    </source>
</evidence>
<evidence type="ECO:0000256" key="6">
    <source>
        <dbReference type="ARBA" id="ARBA00022838"/>
    </source>
</evidence>
<keyword evidence="7 9" id="KW-0131">Cell cycle</keyword>
<evidence type="ECO:0000256" key="1">
    <source>
        <dbReference type="ARBA" id="ARBA00004629"/>
    </source>
</evidence>
<dbReference type="PANTHER" id="PTHR15995">
    <property type="entry name" value="PROTEIN ZWILCH HOMOLOG"/>
    <property type="match status" value="1"/>
</dbReference>
<gene>
    <name evidence="10" type="ORF">MAR_023326</name>
</gene>
<evidence type="ECO:0000313" key="10">
    <source>
        <dbReference type="EMBL" id="WAQ98953.1"/>
    </source>
</evidence>
<dbReference type="Pfam" id="PF09817">
    <property type="entry name" value="Zwilch"/>
    <property type="match status" value="1"/>
</dbReference>
<keyword evidence="4 9" id="KW-0132">Cell division</keyword>
<sequence>TVCKPAAAKSVHVKLHPSFSSPDITCKAKYDIHTVSDDKAKPDQQSFIQLELEWKILSSQTFMLLHEPHLQARTEVEILRSVIEGLDTSEVNWLGTQEQPLLEDVKELVEKLKLGSDLVECKLGETTFVSLDETEIVSLEQIEERKDLDFTDHLWKILQACTSYVELVDTFKYVVAELRRGDFQPFINSHNTTTVGQMVKDSYRGQLRTPLLTGLSPLLYLAEMGVQKLSRDYLHVFLSRHLANMGMLDYFLKGNLELEDKLNRLTKLHHSLETVVMLKKYLNLPLECLAKCCREMLKYYESHAVENSHRFAFSVPTTAISNVFEKFTPTEWSVEGVKMVGRERERLVYHFTTEQPCDWVKLEGPTASSKDGAEDEEDAFYFLTILTDSVSILS</sequence>
<accession>A0ABY7DS82</accession>